<evidence type="ECO:0000256" key="3">
    <source>
        <dbReference type="SAM" id="SignalP"/>
    </source>
</evidence>
<dbReference type="EMBL" id="JAOPGA020001073">
    <property type="protein sequence ID" value="KAL0484836.1"/>
    <property type="molecule type" value="Genomic_DNA"/>
</dbReference>
<evidence type="ECO:0000259" key="4">
    <source>
        <dbReference type="PROSITE" id="PS51698"/>
    </source>
</evidence>
<dbReference type="AlphaFoldDB" id="A0AAW2Z814"/>
<feature type="compositionally biased region" description="Low complexity" evidence="1">
    <location>
        <begin position="56"/>
        <end position="111"/>
    </location>
</feature>
<reference evidence="5 6" key="1">
    <citation type="submission" date="2024-03" db="EMBL/GenBank/DDBJ databases">
        <title>The Acrasis kona genome and developmental transcriptomes reveal deep origins of eukaryotic multicellular pathways.</title>
        <authorList>
            <person name="Sheikh S."/>
            <person name="Fu C.-J."/>
            <person name="Brown M.W."/>
            <person name="Baldauf S.L."/>
        </authorList>
    </citation>
    <scope>NUCLEOTIDE SEQUENCE [LARGE SCALE GENOMIC DNA]</scope>
    <source>
        <strain evidence="5 6">ATCC MYA-3509</strain>
    </source>
</reference>
<proteinExistence type="predicted"/>
<keyword evidence="2" id="KW-1133">Transmembrane helix</keyword>
<dbReference type="InterPro" id="IPR013083">
    <property type="entry name" value="Znf_RING/FYVE/PHD"/>
</dbReference>
<dbReference type="InterPro" id="IPR052085">
    <property type="entry name" value="WD-SAM-U-box"/>
</dbReference>
<dbReference type="PANTHER" id="PTHR46573">
    <property type="entry name" value="WD REPEAT, SAM AND U-BOX DOMAIN-CONTAINING PROTEIN 1"/>
    <property type="match status" value="1"/>
</dbReference>
<keyword evidence="2" id="KW-0812">Transmembrane</keyword>
<dbReference type="CDD" id="cd16655">
    <property type="entry name" value="RING-Ubox_WDSUB1-like"/>
    <property type="match status" value="1"/>
</dbReference>
<dbReference type="Gene3D" id="3.30.40.10">
    <property type="entry name" value="Zinc/RING finger domain, C3HC4 (zinc finger)"/>
    <property type="match status" value="1"/>
</dbReference>
<dbReference type="SUPFAM" id="SSF57850">
    <property type="entry name" value="RING/U-box"/>
    <property type="match status" value="1"/>
</dbReference>
<dbReference type="GO" id="GO:0016567">
    <property type="term" value="P:protein ubiquitination"/>
    <property type="evidence" value="ECO:0007669"/>
    <property type="project" value="InterPro"/>
</dbReference>
<dbReference type="PANTHER" id="PTHR46573:SF1">
    <property type="entry name" value="WD REPEAT, SAM AND U-BOX DOMAIN-CONTAINING PROTEIN 1"/>
    <property type="match status" value="1"/>
</dbReference>
<dbReference type="PROSITE" id="PS51698">
    <property type="entry name" value="U_BOX"/>
    <property type="match status" value="1"/>
</dbReference>
<evidence type="ECO:0000256" key="1">
    <source>
        <dbReference type="SAM" id="MobiDB-lite"/>
    </source>
</evidence>
<comment type="caution">
    <text evidence="5">The sequence shown here is derived from an EMBL/GenBank/DDBJ whole genome shotgun (WGS) entry which is preliminary data.</text>
</comment>
<gene>
    <name evidence="5" type="ORF">AKO1_003610</name>
</gene>
<protein>
    <submittedName>
        <fullName evidence="5">E3 ubiquitin-protein ligase</fullName>
    </submittedName>
</protein>
<name>A0AAW2Z814_9EUKA</name>
<feature type="region of interest" description="Disordered" evidence="1">
    <location>
        <begin position="56"/>
        <end position="120"/>
    </location>
</feature>
<evidence type="ECO:0000313" key="5">
    <source>
        <dbReference type="EMBL" id="KAL0484836.1"/>
    </source>
</evidence>
<dbReference type="InterPro" id="IPR003613">
    <property type="entry name" value="Ubox_domain"/>
</dbReference>
<keyword evidence="3" id="KW-0732">Signal</keyword>
<feature type="signal peptide" evidence="3">
    <location>
        <begin position="1"/>
        <end position="21"/>
    </location>
</feature>
<evidence type="ECO:0000256" key="2">
    <source>
        <dbReference type="SAM" id="Phobius"/>
    </source>
</evidence>
<feature type="chain" id="PRO_5043565358" evidence="3">
    <location>
        <begin position="22"/>
        <end position="344"/>
    </location>
</feature>
<sequence>MRHGVVLVLFFTVLLFHTSESLGIGRPTRPTTTITPTTTVAPTTTVVPTTTAAPTTTVATTTSTPTTTQPTTNAVTTTKTPTTTQAAQSTLSQTTTVTPTTSNPVTQSPTPNSAGLGKISDEEPSITIVPTELGPSGRRSYTQTRTSSQEAVTESYGIYGYKIWMPIVIVLCVIFLLLLLLLLCLFIARRYKRYTVKKERELQNLSRVKTIPKPIILLPPPAEPSIFASPRIKVLPPVPVAATSTAPTLVVPNPINDRLSIQTTSTIQSDISANQVDVLCPMTGELFSDPVILVSTGKTYERSAIEKWLSTHHTDPMTGEFLHNKEIRNDMAMRGHVRQWLESE</sequence>
<feature type="domain" description="U-box" evidence="4">
    <location>
        <begin position="273"/>
        <end position="344"/>
    </location>
</feature>
<dbReference type="Pfam" id="PF04564">
    <property type="entry name" value="U-box"/>
    <property type="match status" value="1"/>
</dbReference>
<dbReference type="GO" id="GO:0004842">
    <property type="term" value="F:ubiquitin-protein transferase activity"/>
    <property type="evidence" value="ECO:0007669"/>
    <property type="project" value="InterPro"/>
</dbReference>
<keyword evidence="6" id="KW-1185">Reference proteome</keyword>
<evidence type="ECO:0000313" key="6">
    <source>
        <dbReference type="Proteomes" id="UP001431209"/>
    </source>
</evidence>
<keyword evidence="2" id="KW-0472">Membrane</keyword>
<feature type="transmembrane region" description="Helical" evidence="2">
    <location>
        <begin position="163"/>
        <end position="188"/>
    </location>
</feature>
<dbReference type="Proteomes" id="UP001431209">
    <property type="component" value="Unassembled WGS sequence"/>
</dbReference>
<organism evidence="5 6">
    <name type="scientific">Acrasis kona</name>
    <dbReference type="NCBI Taxonomy" id="1008807"/>
    <lineage>
        <taxon>Eukaryota</taxon>
        <taxon>Discoba</taxon>
        <taxon>Heterolobosea</taxon>
        <taxon>Tetramitia</taxon>
        <taxon>Eutetramitia</taxon>
        <taxon>Acrasidae</taxon>
        <taxon>Acrasis</taxon>
    </lineage>
</organism>
<dbReference type="SMART" id="SM00504">
    <property type="entry name" value="Ubox"/>
    <property type="match status" value="1"/>
</dbReference>
<accession>A0AAW2Z814</accession>